<organism>
    <name type="scientific">Branchiostoma floridae</name>
    <name type="common">Florida lancelet</name>
    <name type="synonym">Amphioxus</name>
    <dbReference type="NCBI Taxonomy" id="7739"/>
    <lineage>
        <taxon>Eukaryota</taxon>
        <taxon>Metazoa</taxon>
        <taxon>Chordata</taxon>
        <taxon>Cephalochordata</taxon>
        <taxon>Leptocardii</taxon>
        <taxon>Amphioxiformes</taxon>
        <taxon>Branchiostomatidae</taxon>
        <taxon>Branchiostoma</taxon>
    </lineage>
</organism>
<proteinExistence type="predicted"/>
<gene>
    <name evidence="1" type="ORF">BRAFLDRAFT_78704</name>
</gene>
<dbReference type="InParanoid" id="C3XTP8"/>
<accession>C3XTP8</accession>
<dbReference type="EMBL" id="GG666463">
    <property type="protein sequence ID" value="EEN68674.1"/>
    <property type="molecule type" value="Genomic_DNA"/>
</dbReference>
<dbReference type="AlphaFoldDB" id="C3XTP8"/>
<evidence type="ECO:0000313" key="1">
    <source>
        <dbReference type="EMBL" id="EEN68674.1"/>
    </source>
</evidence>
<sequence length="115" mass="13499">MASHPKWQPYLGEFVPIVFPWPSGDLGKNRSRLMQECGFEVLSCHIEQNHQHFESKAKLKEWLRAVFPHLNYIPQDRQEEFFHDLLEVARDTRLASTDALYIEVTATLVLHARKL</sequence>
<reference evidence="1" key="1">
    <citation type="journal article" date="2008" name="Nature">
        <title>The amphioxus genome and the evolution of the chordate karyotype.</title>
        <authorList>
            <consortium name="US DOE Joint Genome Institute (JGI-PGF)"/>
            <person name="Putnam N.H."/>
            <person name="Butts T."/>
            <person name="Ferrier D.E.K."/>
            <person name="Furlong R.F."/>
            <person name="Hellsten U."/>
            <person name="Kawashima T."/>
            <person name="Robinson-Rechavi M."/>
            <person name="Shoguchi E."/>
            <person name="Terry A."/>
            <person name="Yu J.-K."/>
            <person name="Benito-Gutierrez E.L."/>
            <person name="Dubchak I."/>
            <person name="Garcia-Fernandez J."/>
            <person name="Gibson-Brown J.J."/>
            <person name="Grigoriev I.V."/>
            <person name="Horton A.C."/>
            <person name="de Jong P.J."/>
            <person name="Jurka J."/>
            <person name="Kapitonov V.V."/>
            <person name="Kohara Y."/>
            <person name="Kuroki Y."/>
            <person name="Lindquist E."/>
            <person name="Lucas S."/>
            <person name="Osoegawa K."/>
            <person name="Pennacchio L.A."/>
            <person name="Salamov A.A."/>
            <person name="Satou Y."/>
            <person name="Sauka-Spengler T."/>
            <person name="Schmutz J."/>
            <person name="Shin-I T."/>
            <person name="Toyoda A."/>
            <person name="Bronner-Fraser M."/>
            <person name="Fujiyama A."/>
            <person name="Holland L.Z."/>
            <person name="Holland P.W.H."/>
            <person name="Satoh N."/>
            <person name="Rokhsar D.S."/>
        </authorList>
    </citation>
    <scope>NUCLEOTIDE SEQUENCE [LARGE SCALE GENOMIC DNA]</scope>
    <source>
        <strain evidence="1">S238N-H82</strain>
        <tissue evidence="1">Testes</tissue>
    </source>
</reference>
<name>C3XTP8_BRAFL</name>
<protein>
    <recommendedName>
        <fullName evidence="2">Methyltransferase type 11 domain-containing protein</fullName>
    </recommendedName>
</protein>
<evidence type="ECO:0008006" key="2">
    <source>
        <dbReference type="Google" id="ProtNLM"/>
    </source>
</evidence>